<evidence type="ECO:0000256" key="25">
    <source>
        <dbReference type="ARBA" id="ARBA00047396"/>
    </source>
</evidence>
<evidence type="ECO:0000256" key="13">
    <source>
        <dbReference type="ARBA" id="ARBA00022842"/>
    </source>
</evidence>
<comment type="catalytic activity">
    <reaction evidence="28">
        <text>IMP + H2O = inosine + phosphate</text>
        <dbReference type="Rhea" id="RHEA:27718"/>
        <dbReference type="ChEBI" id="CHEBI:15377"/>
        <dbReference type="ChEBI" id="CHEBI:17596"/>
        <dbReference type="ChEBI" id="CHEBI:43474"/>
        <dbReference type="ChEBI" id="CHEBI:58053"/>
        <dbReference type="EC" id="3.1.3.99"/>
    </reaction>
    <physiologicalReaction direction="left-to-right" evidence="28">
        <dbReference type="Rhea" id="RHEA:27719"/>
    </physiologicalReaction>
</comment>
<keyword evidence="11" id="KW-0378">Hydrolase</keyword>
<keyword evidence="12" id="KW-0067">ATP-binding</keyword>
<evidence type="ECO:0000256" key="22">
    <source>
        <dbReference type="ARBA" id="ARBA00040391"/>
    </source>
</evidence>
<comment type="catalytic activity">
    <reaction evidence="29">
        <text>inosine + AMP = IMP + adenosine</text>
        <dbReference type="Rhea" id="RHEA:69596"/>
        <dbReference type="ChEBI" id="CHEBI:16335"/>
        <dbReference type="ChEBI" id="CHEBI:17596"/>
        <dbReference type="ChEBI" id="CHEBI:58053"/>
        <dbReference type="ChEBI" id="CHEBI:456215"/>
    </reaction>
</comment>
<comment type="catalytic activity">
    <reaction evidence="20">
        <text>dGMP + H2O = 2'-deoxyguanosine + phosphate</text>
        <dbReference type="Rhea" id="RHEA:29379"/>
        <dbReference type="ChEBI" id="CHEBI:15377"/>
        <dbReference type="ChEBI" id="CHEBI:17172"/>
        <dbReference type="ChEBI" id="CHEBI:43474"/>
        <dbReference type="ChEBI" id="CHEBI:57673"/>
    </reaction>
    <physiologicalReaction direction="left-to-right" evidence="20">
        <dbReference type="Rhea" id="RHEA:29380"/>
    </physiologicalReaction>
</comment>
<evidence type="ECO:0000256" key="28">
    <source>
        <dbReference type="ARBA" id="ARBA00048127"/>
    </source>
</evidence>
<dbReference type="InterPro" id="IPR008380">
    <property type="entry name" value="HAD-SF_hydro_IG_5-nucl"/>
</dbReference>
<evidence type="ECO:0000256" key="32">
    <source>
        <dbReference type="PIRSR" id="PIRSR017434-1"/>
    </source>
</evidence>
<gene>
    <name evidence="35" type="primary">nt5c2b</name>
</gene>
<evidence type="ECO:0000256" key="30">
    <source>
        <dbReference type="ARBA" id="ARBA00048156"/>
    </source>
</evidence>
<reference evidence="35" key="3">
    <citation type="submission" date="2025-09" db="UniProtKB">
        <authorList>
            <consortium name="Ensembl"/>
        </authorList>
    </citation>
    <scope>IDENTIFICATION</scope>
</reference>
<organism evidence="35 36">
    <name type="scientific">Scleropages formosus</name>
    <name type="common">Asian bonytongue</name>
    <name type="synonym">Osteoglossum formosum</name>
    <dbReference type="NCBI Taxonomy" id="113540"/>
    <lineage>
        <taxon>Eukaryota</taxon>
        <taxon>Metazoa</taxon>
        <taxon>Chordata</taxon>
        <taxon>Craniata</taxon>
        <taxon>Vertebrata</taxon>
        <taxon>Euteleostomi</taxon>
        <taxon>Actinopterygii</taxon>
        <taxon>Neopterygii</taxon>
        <taxon>Teleostei</taxon>
        <taxon>Osteoglossocephala</taxon>
        <taxon>Osteoglossomorpha</taxon>
        <taxon>Osteoglossiformes</taxon>
        <taxon>Osteoglossidae</taxon>
        <taxon>Scleropages</taxon>
    </lineage>
</organism>
<dbReference type="GO" id="GO:0050146">
    <property type="term" value="F:nucleoside phosphotransferase activity"/>
    <property type="evidence" value="ECO:0007669"/>
    <property type="project" value="UniProtKB-EC"/>
</dbReference>
<evidence type="ECO:0000256" key="26">
    <source>
        <dbReference type="ARBA" id="ARBA00047560"/>
    </source>
</evidence>
<evidence type="ECO:0000256" key="16">
    <source>
        <dbReference type="ARBA" id="ARBA00036191"/>
    </source>
</evidence>
<comment type="catalytic activity">
    <reaction evidence="17">
        <text>dIMP + inosine = 2'-deoxyinosine + IMP</text>
        <dbReference type="Rhea" id="RHEA:69572"/>
        <dbReference type="ChEBI" id="CHEBI:17596"/>
        <dbReference type="ChEBI" id="CHEBI:28997"/>
        <dbReference type="ChEBI" id="CHEBI:58053"/>
        <dbReference type="ChEBI" id="CHEBI:61194"/>
    </reaction>
</comment>
<dbReference type="GO" id="GO:0005829">
    <property type="term" value="C:cytosol"/>
    <property type="evidence" value="ECO:0007669"/>
    <property type="project" value="UniProtKB-SubCell"/>
</dbReference>
<evidence type="ECO:0000256" key="4">
    <source>
        <dbReference type="ARBA" id="ARBA00012643"/>
    </source>
</evidence>
<evidence type="ECO:0000256" key="17">
    <source>
        <dbReference type="ARBA" id="ARBA00036258"/>
    </source>
</evidence>
<comment type="function">
    <text evidence="24">Broad specificity cytosolic 5'-nucleotidase that catalyzes the dephosphorylation of 6-hydroxypurine nucleoside 5'-monophosphates. In addition, possesses a phosphotransferase activity by which it can transfer a phosphate from a donor nucleoside monophosphate to an acceptor nucleoside, preferably inosine, deoxyinosine and guanosine. Has the highest activities for IMP and GMP followed by dIMP, dGMP and XMP. Could also catalyze the transfer of phosphates from pyrimidine monophosphates but with lower efficiency. Through these activities regulates the purine nucleoside/nucleotide pools within the cell.</text>
</comment>
<comment type="catalytic activity">
    <reaction evidence="31">
        <text>inosine + CMP = cytidine + IMP</text>
        <dbReference type="Rhea" id="RHEA:69592"/>
        <dbReference type="ChEBI" id="CHEBI:17562"/>
        <dbReference type="ChEBI" id="CHEBI:17596"/>
        <dbReference type="ChEBI" id="CHEBI:58053"/>
        <dbReference type="ChEBI" id="CHEBI:60377"/>
    </reaction>
</comment>
<evidence type="ECO:0000256" key="11">
    <source>
        <dbReference type="ARBA" id="ARBA00022801"/>
    </source>
</evidence>
<dbReference type="GO" id="GO:0008253">
    <property type="term" value="F:5'-nucleotidase activity"/>
    <property type="evidence" value="ECO:0007669"/>
    <property type="project" value="UniProtKB-EC"/>
</dbReference>
<evidence type="ECO:0000256" key="33">
    <source>
        <dbReference type="PIRSR" id="PIRSR017434-2"/>
    </source>
</evidence>
<comment type="catalytic activity">
    <reaction evidence="18">
        <text>dGMP + inosine = 2'-deoxyguanosine + IMP</text>
        <dbReference type="Rhea" id="RHEA:69580"/>
        <dbReference type="ChEBI" id="CHEBI:17172"/>
        <dbReference type="ChEBI" id="CHEBI:17596"/>
        <dbReference type="ChEBI" id="CHEBI:57673"/>
        <dbReference type="ChEBI" id="CHEBI:58053"/>
    </reaction>
</comment>
<evidence type="ECO:0000256" key="34">
    <source>
        <dbReference type="SAM" id="MobiDB-lite"/>
    </source>
</evidence>
<dbReference type="EC" id="3.1.3.99" evidence="5"/>
<feature type="binding site" evidence="33">
    <location>
        <position position="346"/>
    </location>
    <ligand>
        <name>Mg(2+)</name>
        <dbReference type="ChEBI" id="CHEBI:18420"/>
    </ligand>
</feature>
<protein>
    <recommendedName>
        <fullName evidence="22">Cytosolic purine 5'-nucleotidase</fullName>
        <ecNumber evidence="21">2.7.1.77</ecNumber>
        <ecNumber evidence="4">3.1.3.5</ecNumber>
        <ecNumber evidence="5">3.1.3.99</ecNumber>
    </recommendedName>
    <alternativeName>
        <fullName evidence="23">Cytosolic nucleoside phosphotransferase 5'N</fullName>
    </alternativeName>
</protein>
<evidence type="ECO:0000256" key="3">
    <source>
        <dbReference type="ARBA" id="ARBA00011881"/>
    </source>
</evidence>
<dbReference type="GO" id="GO:0046872">
    <property type="term" value="F:metal ion binding"/>
    <property type="evidence" value="ECO:0007669"/>
    <property type="project" value="UniProtKB-KW"/>
</dbReference>
<evidence type="ECO:0000256" key="18">
    <source>
        <dbReference type="ARBA" id="ARBA00036593"/>
    </source>
</evidence>
<evidence type="ECO:0000313" key="35">
    <source>
        <dbReference type="Ensembl" id="ENSSFOP00015005823.2"/>
    </source>
</evidence>
<evidence type="ECO:0000256" key="2">
    <source>
        <dbReference type="ARBA" id="ARBA00009589"/>
    </source>
</evidence>
<dbReference type="InterPro" id="IPR023214">
    <property type="entry name" value="HAD_sf"/>
</dbReference>
<dbReference type="EC" id="3.1.3.5" evidence="4"/>
<keyword evidence="9 33" id="KW-0479">Metal-binding</keyword>
<keyword evidence="14" id="KW-0546">Nucleotide metabolism</keyword>
<feature type="region of interest" description="Disordered" evidence="34">
    <location>
        <begin position="491"/>
        <end position="511"/>
    </location>
</feature>
<comment type="catalytic activity">
    <reaction evidence="16">
        <text>dIMP + H2O = 2'-deoxyinosine + phosphate</text>
        <dbReference type="Rhea" id="RHEA:29383"/>
        <dbReference type="ChEBI" id="CHEBI:15377"/>
        <dbReference type="ChEBI" id="CHEBI:28997"/>
        <dbReference type="ChEBI" id="CHEBI:43474"/>
        <dbReference type="ChEBI" id="CHEBI:61194"/>
    </reaction>
    <physiologicalReaction direction="left-to-right" evidence="16">
        <dbReference type="Rhea" id="RHEA:29384"/>
    </physiologicalReaction>
</comment>
<comment type="catalytic activity">
    <reaction evidence="30">
        <text>a 2'-deoxyribonucleoside + a ribonucleoside 5'-phosphate = a ribonucleoside + a 2'-deoxyribonucleoside 5'-phosphate</text>
        <dbReference type="Rhea" id="RHEA:19961"/>
        <dbReference type="ChEBI" id="CHEBI:18254"/>
        <dbReference type="ChEBI" id="CHEBI:18274"/>
        <dbReference type="ChEBI" id="CHEBI:58043"/>
        <dbReference type="ChEBI" id="CHEBI:65317"/>
        <dbReference type="EC" id="2.7.1.77"/>
    </reaction>
</comment>
<reference evidence="35 36" key="1">
    <citation type="submission" date="2019-04" db="EMBL/GenBank/DDBJ databases">
        <authorList>
            <consortium name="Wellcome Sanger Institute Data Sharing"/>
        </authorList>
    </citation>
    <scope>NUCLEOTIDE SEQUENCE [LARGE SCALE GENOMIC DNA]</scope>
</reference>
<dbReference type="Proteomes" id="UP000694397">
    <property type="component" value="Chromosome 16"/>
</dbReference>
<dbReference type="PANTHER" id="PTHR12103">
    <property type="entry name" value="5'-NUCLEOTIDASE DOMAIN-CONTAINING"/>
    <property type="match status" value="1"/>
</dbReference>
<comment type="subcellular location">
    <subcellularLocation>
        <location evidence="1">Cytoplasm</location>
        <location evidence="1">Cytosol</location>
    </subcellularLocation>
</comment>
<keyword evidence="7" id="KW-0021">Allosteric enzyme</keyword>
<feature type="active site" description="Nucleophile" evidence="32">
    <location>
        <position position="69"/>
    </location>
</feature>
<dbReference type="GO" id="GO:0046037">
    <property type="term" value="P:GMP metabolic process"/>
    <property type="evidence" value="ECO:0007669"/>
    <property type="project" value="UniProtKB-ARBA"/>
</dbReference>
<dbReference type="PIRSF" id="PIRSF017434">
    <property type="entry name" value="Purine_5'-nucleotidase"/>
    <property type="match status" value="1"/>
</dbReference>
<evidence type="ECO:0000256" key="14">
    <source>
        <dbReference type="ARBA" id="ARBA00023080"/>
    </source>
</evidence>
<dbReference type="SUPFAM" id="SSF56784">
    <property type="entry name" value="HAD-like"/>
    <property type="match status" value="1"/>
</dbReference>
<evidence type="ECO:0000256" key="19">
    <source>
        <dbReference type="ARBA" id="ARBA00036695"/>
    </source>
</evidence>
<comment type="catalytic activity">
    <reaction evidence="26">
        <text>XMP + H2O = xanthosine + phosphate</text>
        <dbReference type="Rhea" id="RHEA:28530"/>
        <dbReference type="ChEBI" id="CHEBI:15377"/>
        <dbReference type="ChEBI" id="CHEBI:18107"/>
        <dbReference type="ChEBI" id="CHEBI:43474"/>
        <dbReference type="ChEBI" id="CHEBI:57464"/>
    </reaction>
    <physiologicalReaction direction="left-to-right" evidence="26">
        <dbReference type="Rhea" id="RHEA:28531"/>
    </physiologicalReaction>
</comment>
<dbReference type="EC" id="2.7.1.77" evidence="21"/>
<dbReference type="PANTHER" id="PTHR12103:SF17">
    <property type="entry name" value="CYTOSOLIC PURINE 5'-NUCLEOTIDASE"/>
    <property type="match status" value="1"/>
</dbReference>
<dbReference type="Ensembl" id="ENSSFOT00015005919.2">
    <property type="protein sequence ID" value="ENSSFOP00015005823.2"/>
    <property type="gene ID" value="ENSSFOG00015003738.2"/>
</dbReference>
<evidence type="ECO:0000256" key="23">
    <source>
        <dbReference type="ARBA" id="ARBA00042328"/>
    </source>
</evidence>
<dbReference type="GO" id="GO:0005524">
    <property type="term" value="F:ATP binding"/>
    <property type="evidence" value="ECO:0007669"/>
    <property type="project" value="UniProtKB-KW"/>
</dbReference>
<evidence type="ECO:0000256" key="12">
    <source>
        <dbReference type="ARBA" id="ARBA00022840"/>
    </source>
</evidence>
<comment type="catalytic activity">
    <reaction evidence="19">
        <text>GMP + H2O = guanosine + phosphate</text>
        <dbReference type="Rhea" id="RHEA:27714"/>
        <dbReference type="ChEBI" id="CHEBI:15377"/>
        <dbReference type="ChEBI" id="CHEBI:16750"/>
        <dbReference type="ChEBI" id="CHEBI:43474"/>
        <dbReference type="ChEBI" id="CHEBI:58115"/>
    </reaction>
    <physiologicalReaction direction="left-to-right" evidence="19">
        <dbReference type="Rhea" id="RHEA:27715"/>
    </physiologicalReaction>
</comment>
<dbReference type="Pfam" id="PF05761">
    <property type="entry name" value="5_nucleotid"/>
    <property type="match status" value="1"/>
</dbReference>
<keyword evidence="36" id="KW-1185">Reference proteome</keyword>
<evidence type="ECO:0000256" key="21">
    <source>
        <dbReference type="ARBA" id="ARBA00038866"/>
    </source>
</evidence>
<evidence type="ECO:0000256" key="31">
    <source>
        <dbReference type="ARBA" id="ARBA00048783"/>
    </source>
</evidence>
<feature type="binding site" evidence="33">
    <location>
        <position position="69"/>
    </location>
    <ligand>
        <name>Mg(2+)</name>
        <dbReference type="ChEBI" id="CHEBI:18420"/>
    </ligand>
</feature>
<comment type="catalytic activity">
    <reaction evidence="15">
        <text>a ribonucleoside 5'-phosphate + H2O = a ribonucleoside + phosphate</text>
        <dbReference type="Rhea" id="RHEA:12484"/>
        <dbReference type="ChEBI" id="CHEBI:15377"/>
        <dbReference type="ChEBI" id="CHEBI:18254"/>
        <dbReference type="ChEBI" id="CHEBI:43474"/>
        <dbReference type="ChEBI" id="CHEBI:58043"/>
        <dbReference type="EC" id="3.1.3.5"/>
    </reaction>
    <physiologicalReaction direction="left-to-right" evidence="15">
        <dbReference type="Rhea" id="RHEA:12485"/>
    </physiologicalReaction>
</comment>
<dbReference type="InterPro" id="IPR036412">
    <property type="entry name" value="HAD-like_sf"/>
</dbReference>
<comment type="similarity">
    <text evidence="2">Belongs to the 5'(3')-deoxyribonucleotidase family.</text>
</comment>
<dbReference type="CDD" id="cd07522">
    <property type="entry name" value="HAD_cN-II"/>
    <property type="match status" value="1"/>
</dbReference>
<keyword evidence="10" id="KW-0547">Nucleotide-binding</keyword>
<feature type="compositionally biased region" description="Acidic residues" evidence="34">
    <location>
        <begin position="545"/>
        <end position="557"/>
    </location>
</feature>
<evidence type="ECO:0000256" key="10">
    <source>
        <dbReference type="ARBA" id="ARBA00022741"/>
    </source>
</evidence>
<feature type="region of interest" description="Disordered" evidence="34">
    <location>
        <begin position="523"/>
        <end position="557"/>
    </location>
</feature>
<comment type="cofactor">
    <cofactor evidence="33">
        <name>Mg(2+)</name>
        <dbReference type="ChEBI" id="CHEBI:18420"/>
    </cofactor>
    <text evidence="33">Binds 1 Mg(2+) ion per subunit.</text>
</comment>
<feature type="binding site" evidence="33">
    <location>
        <position position="71"/>
    </location>
    <ligand>
        <name>GMP</name>
        <dbReference type="ChEBI" id="CHEBI:58115"/>
    </ligand>
</feature>
<dbReference type="FunFam" id="3.40.50.1000:FF:000021">
    <property type="entry name" value="NT5C2 isoform 1"/>
    <property type="match status" value="1"/>
</dbReference>
<evidence type="ECO:0000256" key="6">
    <source>
        <dbReference type="ARBA" id="ARBA00022490"/>
    </source>
</evidence>
<comment type="catalytic activity">
    <reaction evidence="27">
        <text>inosine + GMP = guanosine + IMP</text>
        <dbReference type="Rhea" id="RHEA:69584"/>
        <dbReference type="ChEBI" id="CHEBI:16750"/>
        <dbReference type="ChEBI" id="CHEBI:17596"/>
        <dbReference type="ChEBI" id="CHEBI:58053"/>
        <dbReference type="ChEBI" id="CHEBI:58115"/>
    </reaction>
</comment>
<evidence type="ECO:0000313" key="36">
    <source>
        <dbReference type="Proteomes" id="UP000694397"/>
    </source>
</evidence>
<dbReference type="AlphaFoldDB" id="A0A8C9QZ52"/>
<sequence>HLRGQGESARLTATRLKMTTSWSDRLQNYADLPANMDGLAMKKYRREAYHRVFVNRSLAMEKIKCFGFDMDYTLAVYKSPEYESLGFDLTVERLVSIGYPQELLNFVYDPAFPTRGLVFDTMYGNLLKVDAYGNILVCVHGFNFLRGWPSEVLFQASHHRALLLLHFALSVRPLSCEKGFKDGDLFMSYKSMFQDVRDAVDWVHFKGTLKEKTVENLEKYVVKDGKLPLLLSRMSEVGKVFLATNSDYKYTDKIMTYLFDCQNGPKGCASHRPWQSYFDLILVDARKPLFFGEGTVLRQVDTTTGRLKIGTYTGPLQHGIVYSGGSSDIVCDLLGAKGKDILYIGDHIFGDILKSKKRQGWRTFLVIPELAQELHVWTDKSSIFEELQSLDIFLAELYKHLDSSSNERPDISAIQRRIKKVTHDMDMCYGMMGSLFRSGSRQTLFASQVMRYADLYAASFINLLYYPFSYLFRAAHVLMPHESTVEHAHVDVNDTESPMATRNRHSVDFKDSDCKRSQLTRSISEIKPPNLFPQTPQEITHCHDEDDDEEEEEEEEE</sequence>
<accession>A0A8C9QZ52</accession>
<dbReference type="GeneTree" id="ENSGT00940000163289"/>
<evidence type="ECO:0000256" key="29">
    <source>
        <dbReference type="ARBA" id="ARBA00048155"/>
    </source>
</evidence>
<evidence type="ECO:0000256" key="7">
    <source>
        <dbReference type="ARBA" id="ARBA00022533"/>
    </source>
</evidence>
<evidence type="ECO:0000256" key="8">
    <source>
        <dbReference type="ARBA" id="ARBA00022679"/>
    </source>
</evidence>
<reference evidence="35" key="2">
    <citation type="submission" date="2025-08" db="UniProtKB">
        <authorList>
            <consortium name="Ensembl"/>
        </authorList>
    </citation>
    <scope>IDENTIFICATION</scope>
</reference>
<evidence type="ECO:0000256" key="9">
    <source>
        <dbReference type="ARBA" id="ARBA00022723"/>
    </source>
</evidence>
<proteinExistence type="inferred from homology"/>
<comment type="subunit">
    <text evidence="3">Homotetramer.</text>
</comment>
<feature type="active site" description="Proton donor" evidence="32">
    <location>
        <position position="71"/>
    </location>
</feature>
<name>A0A8C9QZ52_SCLFO</name>
<evidence type="ECO:0000256" key="5">
    <source>
        <dbReference type="ARBA" id="ARBA00012894"/>
    </source>
</evidence>
<dbReference type="NCBIfam" id="TIGR02244">
    <property type="entry name" value="HAD-IG-Ncltidse"/>
    <property type="match status" value="1"/>
</dbReference>
<comment type="catalytic activity">
    <reaction evidence="25">
        <text>inosine + UMP = uridine + IMP</text>
        <dbReference type="Rhea" id="RHEA:69588"/>
        <dbReference type="ChEBI" id="CHEBI:16704"/>
        <dbReference type="ChEBI" id="CHEBI:17596"/>
        <dbReference type="ChEBI" id="CHEBI:57865"/>
        <dbReference type="ChEBI" id="CHEBI:58053"/>
    </reaction>
</comment>
<keyword evidence="6" id="KW-0963">Cytoplasm</keyword>
<evidence type="ECO:0000256" key="20">
    <source>
        <dbReference type="ARBA" id="ARBA00036911"/>
    </source>
</evidence>
<dbReference type="InterPro" id="IPR016695">
    <property type="entry name" value="Pur_nucleotidase"/>
</dbReference>
<keyword evidence="13 33" id="KW-0460">Magnesium</keyword>
<dbReference type="Gene3D" id="3.40.50.1000">
    <property type="entry name" value="HAD superfamily/HAD-like"/>
    <property type="match status" value="2"/>
</dbReference>
<evidence type="ECO:0000256" key="24">
    <source>
        <dbReference type="ARBA" id="ARBA00046009"/>
    </source>
</evidence>
<evidence type="ECO:0000256" key="15">
    <source>
        <dbReference type="ARBA" id="ARBA00035871"/>
    </source>
</evidence>
<keyword evidence="8" id="KW-0808">Transferase</keyword>
<evidence type="ECO:0000256" key="27">
    <source>
        <dbReference type="ARBA" id="ARBA00048038"/>
    </source>
</evidence>
<evidence type="ECO:0000256" key="1">
    <source>
        <dbReference type="ARBA" id="ARBA00004514"/>
    </source>
</evidence>